<organism evidence="2">
    <name type="scientific">Cupriavidus taiwanensis</name>
    <dbReference type="NCBI Taxonomy" id="164546"/>
    <lineage>
        <taxon>Bacteria</taxon>
        <taxon>Pseudomonadati</taxon>
        <taxon>Pseudomonadota</taxon>
        <taxon>Betaproteobacteria</taxon>
        <taxon>Burkholderiales</taxon>
        <taxon>Burkholderiaceae</taxon>
        <taxon>Cupriavidus</taxon>
    </lineage>
</organism>
<proteinExistence type="predicted"/>
<evidence type="ECO:0000313" key="2">
    <source>
        <dbReference type="EMBL" id="SOY44279.1"/>
    </source>
</evidence>
<accession>A0A375BGU1</accession>
<comment type="caution">
    <text evidence="2">The sequence shown here is derived from an EMBL/GenBank/DDBJ whole genome shotgun (WGS) entry which is preliminary data.</text>
</comment>
<sequence length="55" mass="6203">MPLSRLRKNGREVADGQAPPEQNSDTLRPQVPLRQGNNRQYAPLTPLQTPLQTPR</sequence>
<reference evidence="2" key="1">
    <citation type="submission" date="2018-01" db="EMBL/GenBank/DDBJ databases">
        <authorList>
            <person name="Clerissi C."/>
        </authorList>
    </citation>
    <scope>NUCLEOTIDE SEQUENCE</scope>
    <source>
        <strain evidence="2">Cupriavidus taiwanensis STM 3521</strain>
    </source>
</reference>
<evidence type="ECO:0000256" key="1">
    <source>
        <dbReference type="SAM" id="MobiDB-lite"/>
    </source>
</evidence>
<feature type="compositionally biased region" description="Low complexity" evidence="1">
    <location>
        <begin position="43"/>
        <end position="55"/>
    </location>
</feature>
<dbReference type="Proteomes" id="UP000256297">
    <property type="component" value="Chromosome CBM2589_b"/>
</dbReference>
<feature type="region of interest" description="Disordered" evidence="1">
    <location>
        <begin position="1"/>
        <end position="55"/>
    </location>
</feature>
<name>A0A375BGU1_9BURK</name>
<gene>
    <name evidence="2" type="ORF">CBM2589_B120242</name>
</gene>
<dbReference type="AlphaFoldDB" id="A0A375BGU1"/>
<dbReference type="EMBL" id="OFSP01000004">
    <property type="protein sequence ID" value="SOY44279.1"/>
    <property type="molecule type" value="Genomic_DNA"/>
</dbReference>
<protein>
    <submittedName>
        <fullName evidence="2">Uncharacterized protein</fullName>
    </submittedName>
</protein>